<evidence type="ECO:0000313" key="4">
    <source>
        <dbReference type="Proteomes" id="UP000028824"/>
    </source>
</evidence>
<sequence>MKSTAPTTWARYGLGQVVRHRKHGFRGVVFDVDPVFSNDEDWYLSIPEAERPVKDQPFYHLLACTDDNSYVAYVSEQNLEPDDSGEPVEHPDLADMFGDFHGGHYDPYVALN</sequence>
<evidence type="ECO:0000313" key="3">
    <source>
        <dbReference type="EMBL" id="KFI28827.1"/>
    </source>
</evidence>
<comment type="caution">
    <text evidence="3">The sequence shown here is derived from an EMBL/GenBank/DDBJ whole genome shotgun (WGS) entry which is preliminary data.</text>
</comment>
<evidence type="ECO:0000256" key="1">
    <source>
        <dbReference type="NCBIfam" id="TIGR02097"/>
    </source>
</evidence>
<dbReference type="Proteomes" id="UP000028824">
    <property type="component" value="Unassembled WGS sequence"/>
</dbReference>
<protein>
    <recommendedName>
        <fullName evidence="1">Heat shock protein HspQ</fullName>
    </recommendedName>
</protein>
<dbReference type="eggNOG" id="COG3785">
    <property type="taxonomic scope" value="Bacteria"/>
</dbReference>
<dbReference type="EMBL" id="JFZB01000005">
    <property type="protein sequence ID" value="KFI28827.1"/>
    <property type="molecule type" value="Genomic_DNA"/>
</dbReference>
<name>A0A086Y3H7_9RHOB</name>
<dbReference type="GO" id="GO:0003677">
    <property type="term" value="F:DNA binding"/>
    <property type="evidence" value="ECO:0007669"/>
    <property type="project" value="UniProtKB-UniRule"/>
</dbReference>
<dbReference type="STRING" id="1105367.CG50_11450"/>
<dbReference type="OrthoDB" id="9797680at2"/>
<dbReference type="InterPro" id="IPR011722">
    <property type="entry name" value="Hemimethylated_DNA-bd_dom"/>
</dbReference>
<accession>A0A086Y3H7</accession>
<dbReference type="InterPro" id="IPR036623">
    <property type="entry name" value="Hemimethylated_DNA-bd_sf"/>
</dbReference>
<dbReference type="RefSeq" id="WP_036635246.1">
    <property type="nucleotide sequence ID" value="NZ_CAXYYU010000018.1"/>
</dbReference>
<dbReference type="InterPro" id="IPR053189">
    <property type="entry name" value="Clp_protease_adapter_ClpF"/>
</dbReference>
<dbReference type="NCBIfam" id="TIGR02097">
    <property type="entry name" value="yccV"/>
    <property type="match status" value="1"/>
</dbReference>
<dbReference type="SMART" id="SM00992">
    <property type="entry name" value="YccV-like"/>
    <property type="match status" value="1"/>
</dbReference>
<proteinExistence type="predicted"/>
<gene>
    <name evidence="3" type="ORF">CG50_11450</name>
</gene>
<organism evidence="3 4">
    <name type="scientific">Paenirhodobacter enshiensis</name>
    <dbReference type="NCBI Taxonomy" id="1105367"/>
    <lineage>
        <taxon>Bacteria</taxon>
        <taxon>Pseudomonadati</taxon>
        <taxon>Pseudomonadota</taxon>
        <taxon>Alphaproteobacteria</taxon>
        <taxon>Rhodobacterales</taxon>
        <taxon>Rhodobacter group</taxon>
        <taxon>Paenirhodobacter</taxon>
    </lineage>
</organism>
<dbReference type="PANTHER" id="PTHR48439:SF1">
    <property type="entry name" value="HEMIMETHYLATED DNA-BINDING DOMAIN-CONTAINING PROTEIN"/>
    <property type="match status" value="1"/>
</dbReference>
<dbReference type="PANTHER" id="PTHR48439">
    <property type="entry name" value="HEMIMETHYLATED DNA-BINDING DOMAIN-CONTAINING PROTEIN"/>
    <property type="match status" value="1"/>
</dbReference>
<evidence type="ECO:0000259" key="2">
    <source>
        <dbReference type="SMART" id="SM00992"/>
    </source>
</evidence>
<dbReference type="SUPFAM" id="SSF141255">
    <property type="entry name" value="YccV-like"/>
    <property type="match status" value="1"/>
</dbReference>
<feature type="domain" description="Hemimethylated DNA-binding" evidence="2">
    <location>
        <begin position="9"/>
        <end position="108"/>
    </location>
</feature>
<dbReference type="Gene3D" id="2.30.30.390">
    <property type="entry name" value="Hemimethylated DNA-binding domain"/>
    <property type="match status" value="1"/>
</dbReference>
<reference evidence="3 4" key="1">
    <citation type="submission" date="2014-03" db="EMBL/GenBank/DDBJ databases">
        <title>Genome of Paenirhodobacter enshiensis DW2-9.</title>
        <authorList>
            <person name="Wang D."/>
            <person name="Wang G."/>
        </authorList>
    </citation>
    <scope>NUCLEOTIDE SEQUENCE [LARGE SCALE GENOMIC DNA]</scope>
    <source>
        <strain evidence="3 4">DW2-9</strain>
    </source>
</reference>
<dbReference type="AlphaFoldDB" id="A0A086Y3H7"/>
<keyword evidence="3" id="KW-0238">DNA-binding</keyword>
<keyword evidence="4" id="KW-1185">Reference proteome</keyword>
<dbReference type="Pfam" id="PF08755">
    <property type="entry name" value="YccV-like"/>
    <property type="match status" value="1"/>
</dbReference>